<comment type="caution">
    <text evidence="18">The sequence shown here is derived from an EMBL/GenBank/DDBJ whole genome shotgun (WGS) entry which is preliminary data.</text>
</comment>
<keyword evidence="11 13" id="KW-1071">Ligand-gated ion channel</keyword>
<evidence type="ECO:0000313" key="19">
    <source>
        <dbReference type="Proteomes" id="UP000827721"/>
    </source>
</evidence>
<proteinExistence type="inferred from homology"/>
<keyword evidence="3 13" id="KW-0813">Transport</keyword>
<keyword evidence="6 15" id="KW-1133">Transmembrane helix</keyword>
<dbReference type="Gene3D" id="3.40.50.2300">
    <property type="match status" value="2"/>
</dbReference>
<dbReference type="PANTHER" id="PTHR34836:SF7">
    <property type="entry name" value="RECEPTOR LIGAND BINDING REGION DOMAIN-CONTAINING PROTEIN"/>
    <property type="match status" value="1"/>
</dbReference>
<feature type="domain" description="Receptor ligand binding region" evidence="17">
    <location>
        <begin position="3"/>
        <end position="318"/>
    </location>
</feature>
<dbReference type="PANTHER" id="PTHR34836">
    <property type="entry name" value="OS06G0188250 PROTEIN"/>
    <property type="match status" value="1"/>
</dbReference>
<dbReference type="Gene3D" id="1.10.287.70">
    <property type="match status" value="1"/>
</dbReference>
<evidence type="ECO:0000256" key="11">
    <source>
        <dbReference type="ARBA" id="ARBA00023286"/>
    </source>
</evidence>
<feature type="transmembrane region" description="Helical" evidence="15">
    <location>
        <begin position="536"/>
        <end position="555"/>
    </location>
</feature>
<dbReference type="Pfam" id="PF01094">
    <property type="entry name" value="ANF_receptor"/>
    <property type="match status" value="1"/>
</dbReference>
<keyword evidence="12 13" id="KW-0407">Ion channel</keyword>
<keyword evidence="10" id="KW-0325">Glycoprotein</keyword>
<evidence type="ECO:0000256" key="15">
    <source>
        <dbReference type="SAM" id="Phobius"/>
    </source>
</evidence>
<evidence type="ECO:0000256" key="13">
    <source>
        <dbReference type="PIRNR" id="PIRNR037090"/>
    </source>
</evidence>
<evidence type="ECO:0000256" key="3">
    <source>
        <dbReference type="ARBA" id="ARBA00022448"/>
    </source>
</evidence>
<feature type="domain" description="Ionotropic glutamate receptor C-terminal" evidence="16">
    <location>
        <begin position="475"/>
        <end position="698"/>
    </location>
</feature>
<evidence type="ECO:0000256" key="5">
    <source>
        <dbReference type="ARBA" id="ARBA00022729"/>
    </source>
</evidence>
<keyword evidence="9 13" id="KW-0675">Receptor</keyword>
<dbReference type="InterPro" id="IPR015683">
    <property type="entry name" value="Ionotropic_Glu_rcpt"/>
</dbReference>
<evidence type="ECO:0000259" key="16">
    <source>
        <dbReference type="Pfam" id="PF00060"/>
    </source>
</evidence>
<evidence type="ECO:0000256" key="4">
    <source>
        <dbReference type="ARBA" id="ARBA00022692"/>
    </source>
</evidence>
<dbReference type="Proteomes" id="UP000827721">
    <property type="component" value="Unassembled WGS sequence"/>
</dbReference>
<dbReference type="InterPro" id="IPR044440">
    <property type="entry name" value="GABAb_receptor_plant_PBP1"/>
</dbReference>
<comment type="similarity">
    <text evidence="2 13">Belongs to the glutamate-gated ion channel (TC 1.A.10.1) family.</text>
</comment>
<comment type="subcellular location">
    <subcellularLocation>
        <location evidence="1">Membrane</location>
        <topology evidence="1">Multi-pass membrane protein</topology>
    </subcellularLocation>
</comment>
<dbReference type="InterPro" id="IPR001828">
    <property type="entry name" value="ANF_lig-bd_rcpt"/>
</dbReference>
<dbReference type="InterPro" id="IPR000337">
    <property type="entry name" value="GPCR_3"/>
</dbReference>
<sequence>MYAVMDLLKNVEVDAILGPQIPDAAPLVIELGEKAHVPVISFFPTSPILSHSKNPYFIRATQDDSFQVKAIAATLRRFGWHQVVFVYEDTDYGKGMICSLVNALLENDIRVAYMMAISSFAEDFQISRELNMLMTRKNRVFVVHMTTPLGSRLFALADKAGMMTEGYVWLITTALANSLSAIMNSETIDSMEGILGIRSHVPKSKDLENFNRRWKRKLDLMNPNSSGTELNIFGLWAYDSIWALARAVERIGVTNPTLLKLKTREVVKDFASLGSSSRIGPRLVKEILNVKFKGLSGEFHLVNGQLKSSTFEIFNVIGKGERVVGYWTPDKRISRKLHSGETLESSITSSNELRKIIWAGDSTLTPQGLAIPKLRIGIPVKKGFKEFVDMKKNVHTNETSYLGFSIDVFRAALKALDFKNISYEFFPFMNEKGEMNGTYDDMLHQIVEQESGVTMLVPIKHGIHRNMWIFLHPWSWDLWLAVIVSFIFMGLVIRIMEQPTVNTAFAGSPNRQLGMTLWWPFAALALPERGLVVKDWSRFVLVIWIGLAVILMQIYTASLSSMLTVDQLQPTVVGVNKLITNGYKVGHQNGSFVKGFLLDELKLNESPLIPYHTVKEYHQALSKGHKNGGVAAIFAEIPYIRVFLNKEEGKIMDKLEEKYFGQIITSIGVASPMISTSDDSRKLRASSFSGLFIIVGIATLLALVISEKSYIWSKPVALAKEFSIRYLSSQSSNGSTELVVAAQSTTQVHDDVESSHDVQDLVGNNNEGTSI</sequence>
<dbReference type="InterPro" id="IPR017103">
    <property type="entry name" value="Iontropic_Glu_rcpt_pln"/>
</dbReference>
<evidence type="ECO:0000256" key="14">
    <source>
        <dbReference type="SAM" id="MobiDB-lite"/>
    </source>
</evidence>
<evidence type="ECO:0000256" key="2">
    <source>
        <dbReference type="ARBA" id="ARBA00008685"/>
    </source>
</evidence>
<dbReference type="Pfam" id="PF00060">
    <property type="entry name" value="Lig_chan"/>
    <property type="match status" value="1"/>
</dbReference>
<evidence type="ECO:0000256" key="8">
    <source>
        <dbReference type="ARBA" id="ARBA00023136"/>
    </source>
</evidence>
<dbReference type="Gene3D" id="3.40.190.10">
    <property type="entry name" value="Periplasmic binding protein-like II"/>
    <property type="match status" value="1"/>
</dbReference>
<feature type="transmembrane region" description="Helical" evidence="15">
    <location>
        <begin position="474"/>
        <end position="496"/>
    </location>
</feature>
<evidence type="ECO:0000256" key="7">
    <source>
        <dbReference type="ARBA" id="ARBA00023065"/>
    </source>
</evidence>
<organism evidence="18 19">
    <name type="scientific">Xanthoceras sorbifolium</name>
    <dbReference type="NCBI Taxonomy" id="99658"/>
    <lineage>
        <taxon>Eukaryota</taxon>
        <taxon>Viridiplantae</taxon>
        <taxon>Streptophyta</taxon>
        <taxon>Embryophyta</taxon>
        <taxon>Tracheophyta</taxon>
        <taxon>Spermatophyta</taxon>
        <taxon>Magnoliopsida</taxon>
        <taxon>eudicotyledons</taxon>
        <taxon>Gunneridae</taxon>
        <taxon>Pentapetalae</taxon>
        <taxon>rosids</taxon>
        <taxon>malvids</taxon>
        <taxon>Sapindales</taxon>
        <taxon>Sapindaceae</taxon>
        <taxon>Xanthoceroideae</taxon>
        <taxon>Xanthoceras</taxon>
    </lineage>
</organism>
<keyword evidence="19" id="KW-1185">Reference proteome</keyword>
<keyword evidence="5" id="KW-0732">Signal</keyword>
<keyword evidence="7 13" id="KW-0406">Ion transport</keyword>
<reference evidence="18 19" key="1">
    <citation type="submission" date="2021-02" db="EMBL/GenBank/DDBJ databases">
        <title>Plant Genome Project.</title>
        <authorList>
            <person name="Zhang R.-G."/>
        </authorList>
    </citation>
    <scope>NUCLEOTIDE SEQUENCE [LARGE SCALE GENOMIC DNA]</scope>
    <source>
        <tissue evidence="18">Leaves</tissue>
    </source>
</reference>
<evidence type="ECO:0000256" key="10">
    <source>
        <dbReference type="ARBA" id="ARBA00023180"/>
    </source>
</evidence>
<comment type="function">
    <text evidence="13">Glutamate-gated receptor that probably acts as non-selective cation channel.</text>
</comment>
<keyword evidence="4 15" id="KW-0812">Transmembrane</keyword>
<feature type="region of interest" description="Disordered" evidence="14">
    <location>
        <begin position="751"/>
        <end position="771"/>
    </location>
</feature>
<dbReference type="SUPFAM" id="SSF53850">
    <property type="entry name" value="Periplasmic binding protein-like II"/>
    <property type="match status" value="1"/>
</dbReference>
<evidence type="ECO:0000313" key="18">
    <source>
        <dbReference type="EMBL" id="KAH7569332.1"/>
    </source>
</evidence>
<dbReference type="SUPFAM" id="SSF53822">
    <property type="entry name" value="Periplasmic binding protein-like I"/>
    <property type="match status" value="1"/>
</dbReference>
<evidence type="ECO:0000256" key="1">
    <source>
        <dbReference type="ARBA" id="ARBA00004141"/>
    </source>
</evidence>
<dbReference type="EMBL" id="JAFEMO010000006">
    <property type="protein sequence ID" value="KAH7569332.1"/>
    <property type="molecule type" value="Genomic_DNA"/>
</dbReference>
<accession>A0ABQ8HY81</accession>
<protein>
    <recommendedName>
        <fullName evidence="13">Glutamate receptor</fullName>
    </recommendedName>
</protein>
<dbReference type="InterPro" id="IPR001320">
    <property type="entry name" value="Iontro_rcpt_C"/>
</dbReference>
<name>A0ABQ8HY81_9ROSI</name>
<feature type="transmembrane region" description="Helical" evidence="15">
    <location>
        <begin position="687"/>
        <end position="705"/>
    </location>
</feature>
<dbReference type="CDD" id="cd19990">
    <property type="entry name" value="PBP1_GABAb_receptor_plant"/>
    <property type="match status" value="1"/>
</dbReference>
<feature type="compositionally biased region" description="Polar residues" evidence="14">
    <location>
        <begin position="762"/>
        <end position="771"/>
    </location>
</feature>
<evidence type="ECO:0000256" key="6">
    <source>
        <dbReference type="ARBA" id="ARBA00022989"/>
    </source>
</evidence>
<keyword evidence="8 13" id="KW-0472">Membrane</keyword>
<evidence type="ECO:0000259" key="17">
    <source>
        <dbReference type="Pfam" id="PF01094"/>
    </source>
</evidence>
<dbReference type="PRINTS" id="PR00248">
    <property type="entry name" value="GPCRMGR"/>
</dbReference>
<evidence type="ECO:0000256" key="12">
    <source>
        <dbReference type="ARBA" id="ARBA00023303"/>
    </source>
</evidence>
<dbReference type="PIRSF" id="PIRSF037090">
    <property type="entry name" value="Iontro_Glu-like_rcpt_pln"/>
    <property type="match status" value="1"/>
</dbReference>
<dbReference type="InterPro" id="IPR028082">
    <property type="entry name" value="Peripla_BP_I"/>
</dbReference>
<gene>
    <name evidence="18" type="ORF">JRO89_XS06G0147600</name>
</gene>
<evidence type="ECO:0000256" key="9">
    <source>
        <dbReference type="ARBA" id="ARBA00023170"/>
    </source>
</evidence>